<protein>
    <recommendedName>
        <fullName evidence="4">Lipoprotein</fullName>
    </recommendedName>
</protein>
<keyword evidence="3" id="KW-1185">Reference proteome</keyword>
<accession>A0ABS3SYQ2</accession>
<gene>
    <name evidence="2" type="ORF">J4050_02520</name>
</gene>
<dbReference type="Proteomes" id="UP000676776">
    <property type="component" value="Unassembled WGS sequence"/>
</dbReference>
<proteinExistence type="predicted"/>
<feature type="chain" id="PRO_5045835407" description="Lipoprotein" evidence="1">
    <location>
        <begin position="20"/>
        <end position="230"/>
    </location>
</feature>
<feature type="signal peptide" evidence="1">
    <location>
        <begin position="1"/>
        <end position="19"/>
    </location>
</feature>
<evidence type="ECO:0000313" key="2">
    <source>
        <dbReference type="EMBL" id="MBO3115602.1"/>
    </source>
</evidence>
<comment type="caution">
    <text evidence="2">The sequence shown here is derived from an EMBL/GenBank/DDBJ whole genome shotgun (WGS) entry which is preliminary data.</text>
</comment>
<evidence type="ECO:0008006" key="4">
    <source>
        <dbReference type="Google" id="ProtNLM"/>
    </source>
</evidence>
<keyword evidence="1" id="KW-0732">Signal</keyword>
<dbReference type="InterPro" id="IPR046219">
    <property type="entry name" value="DUF6252"/>
</dbReference>
<sequence length="230" mass="24690">MKRLFFLLVLAIFAVQSCSENVEFNTPAMQGNKDGATWRSDYQAADIDFGGFLFEGGTGLETLQLITPTDGAGLFELSSTSAAVAIFEGADGTVYSTANEPDPSVTLYPIEGIIEVEDINNNANPKLITGNFRFTAFSSDGMRSVNFIDGVFYRVPLVGGLLAIGDENQCLQASQNLGITELNFNSTEMDDPNYSAVCNAYRTALEEAIEACGDDSGDFQQTIDGLGDCM</sequence>
<evidence type="ECO:0000313" key="3">
    <source>
        <dbReference type="Proteomes" id="UP000676776"/>
    </source>
</evidence>
<name>A0ABS3SYQ2_9FLAO</name>
<dbReference type="PROSITE" id="PS51257">
    <property type="entry name" value="PROKAR_LIPOPROTEIN"/>
    <property type="match status" value="1"/>
</dbReference>
<dbReference type="EMBL" id="JAGEVF010000002">
    <property type="protein sequence ID" value="MBO3115602.1"/>
    <property type="molecule type" value="Genomic_DNA"/>
</dbReference>
<evidence type="ECO:0000256" key="1">
    <source>
        <dbReference type="SAM" id="SignalP"/>
    </source>
</evidence>
<reference evidence="2 3" key="1">
    <citation type="submission" date="2021-03" db="EMBL/GenBank/DDBJ databases">
        <title>Winogradskyella sp. nov., isolated from costal sediment.</title>
        <authorList>
            <person name="Gao C."/>
        </authorList>
    </citation>
    <scope>NUCLEOTIDE SEQUENCE [LARGE SCALE GENOMIC DNA]</scope>
    <source>
        <strain evidence="2 3">DF17</strain>
    </source>
</reference>
<dbReference type="Pfam" id="PF19765">
    <property type="entry name" value="DUF6252"/>
    <property type="match status" value="1"/>
</dbReference>
<dbReference type="RefSeq" id="WP_208152381.1">
    <property type="nucleotide sequence ID" value="NZ_JAGEVF010000002.1"/>
</dbReference>
<organism evidence="2 3">
    <name type="scientific">Winogradskyella pelagia</name>
    <dbReference type="NCBI Taxonomy" id="2819984"/>
    <lineage>
        <taxon>Bacteria</taxon>
        <taxon>Pseudomonadati</taxon>
        <taxon>Bacteroidota</taxon>
        <taxon>Flavobacteriia</taxon>
        <taxon>Flavobacteriales</taxon>
        <taxon>Flavobacteriaceae</taxon>
        <taxon>Winogradskyella</taxon>
    </lineage>
</organism>